<keyword evidence="2" id="KW-1185">Reference proteome</keyword>
<evidence type="ECO:0000313" key="2">
    <source>
        <dbReference type="Proteomes" id="UP000010552"/>
    </source>
</evidence>
<protein>
    <submittedName>
        <fullName evidence="1">Uncharacterized protein</fullName>
    </submittedName>
</protein>
<name>L5KYZ9_PTEAL</name>
<sequence length="175" mass="19335">MPRAFFPSSGPTDLQGSLSLEPALISFAQHLQEVLTGEERRLVYKEVCCLILITALLFCPTVLFLTQRRAHISETLKLNVAKGLTQALRKAFHQNDVSAYVDILEHSHNITVGYYATKGRLVYLPAVVIEMLGVYGVSNVTADLKQHTPNLQSVAVLASPWNPQPAGYFQLKTGK</sequence>
<reference evidence="2" key="1">
    <citation type="journal article" date="2013" name="Science">
        <title>Comparative analysis of bat genomes provides insight into the evolution of flight and immunity.</title>
        <authorList>
            <person name="Zhang G."/>
            <person name="Cowled C."/>
            <person name="Shi Z."/>
            <person name="Huang Z."/>
            <person name="Bishop-Lilly K.A."/>
            <person name="Fang X."/>
            <person name="Wynne J.W."/>
            <person name="Xiong Z."/>
            <person name="Baker M.L."/>
            <person name="Zhao W."/>
            <person name="Tachedjian M."/>
            <person name="Zhu Y."/>
            <person name="Zhou P."/>
            <person name="Jiang X."/>
            <person name="Ng J."/>
            <person name="Yang L."/>
            <person name="Wu L."/>
            <person name="Xiao J."/>
            <person name="Feng Y."/>
            <person name="Chen Y."/>
            <person name="Sun X."/>
            <person name="Zhang Y."/>
            <person name="Marsh G.A."/>
            <person name="Crameri G."/>
            <person name="Broder C.C."/>
            <person name="Frey K.G."/>
            <person name="Wang L.F."/>
            <person name="Wang J."/>
        </authorList>
    </citation>
    <scope>NUCLEOTIDE SEQUENCE [LARGE SCALE GENOMIC DNA]</scope>
</reference>
<organism evidence="1 2">
    <name type="scientific">Pteropus alecto</name>
    <name type="common">Black flying fox</name>
    <dbReference type="NCBI Taxonomy" id="9402"/>
    <lineage>
        <taxon>Eukaryota</taxon>
        <taxon>Metazoa</taxon>
        <taxon>Chordata</taxon>
        <taxon>Craniata</taxon>
        <taxon>Vertebrata</taxon>
        <taxon>Euteleostomi</taxon>
        <taxon>Mammalia</taxon>
        <taxon>Eutheria</taxon>
        <taxon>Laurasiatheria</taxon>
        <taxon>Chiroptera</taxon>
        <taxon>Yinpterochiroptera</taxon>
        <taxon>Pteropodoidea</taxon>
        <taxon>Pteropodidae</taxon>
        <taxon>Pteropodinae</taxon>
        <taxon>Pteropus</taxon>
    </lineage>
</organism>
<dbReference type="AlphaFoldDB" id="L5KYZ9"/>
<dbReference type="PANTHER" id="PTHR21590:SF3">
    <property type="entry name" value="UPF0606 PROTEIN KIAA1549L"/>
    <property type="match status" value="1"/>
</dbReference>
<gene>
    <name evidence="1" type="ORF">PAL_GLEAN10018042</name>
</gene>
<dbReference type="PANTHER" id="PTHR21590">
    <property type="entry name" value="SEA DOMAIN-CONTAINING PROTEIN"/>
    <property type="match status" value="1"/>
</dbReference>
<dbReference type="Proteomes" id="UP000010552">
    <property type="component" value="Unassembled WGS sequence"/>
</dbReference>
<accession>L5KYZ9</accession>
<dbReference type="EMBL" id="KB030484">
    <property type="protein sequence ID" value="ELK16023.1"/>
    <property type="molecule type" value="Genomic_DNA"/>
</dbReference>
<dbReference type="InParanoid" id="L5KYZ9"/>
<evidence type="ECO:0000313" key="1">
    <source>
        <dbReference type="EMBL" id="ELK16023.1"/>
    </source>
</evidence>
<proteinExistence type="predicted"/>